<dbReference type="EC" id="2.7.1.160" evidence="2"/>
<dbReference type="GO" id="GO:0000215">
    <property type="term" value="F:tRNA 2'-phosphotransferase activity"/>
    <property type="evidence" value="ECO:0007669"/>
    <property type="project" value="UniProtKB-EC"/>
</dbReference>
<organism evidence="5 6">
    <name type="scientific">Symbiodinium natans</name>
    <dbReference type="NCBI Taxonomy" id="878477"/>
    <lineage>
        <taxon>Eukaryota</taxon>
        <taxon>Sar</taxon>
        <taxon>Alveolata</taxon>
        <taxon>Dinophyceae</taxon>
        <taxon>Suessiales</taxon>
        <taxon>Symbiodiniaceae</taxon>
        <taxon>Symbiodinium</taxon>
    </lineage>
</organism>
<accession>A0A812JUK4</accession>
<comment type="catalytic activity">
    <reaction evidence="3">
        <text>2'-phospho-[ligated tRNA] + NAD(+) = mature tRNA + ADP-alpha-D-ribose 1'',2''-cyclic phosphate + nicotinamide</text>
        <dbReference type="Rhea" id="RHEA:23324"/>
        <dbReference type="Rhea" id="RHEA-COMP:11106"/>
        <dbReference type="Rhea" id="RHEA-COMP:11107"/>
        <dbReference type="ChEBI" id="CHEBI:17154"/>
        <dbReference type="ChEBI" id="CHEBI:57540"/>
        <dbReference type="ChEBI" id="CHEBI:76596"/>
        <dbReference type="ChEBI" id="CHEBI:82883"/>
        <dbReference type="ChEBI" id="CHEBI:85027"/>
        <dbReference type="EC" id="2.7.1.160"/>
    </reaction>
</comment>
<evidence type="ECO:0000256" key="3">
    <source>
        <dbReference type="ARBA" id="ARBA00047949"/>
    </source>
</evidence>
<dbReference type="Pfam" id="PF01885">
    <property type="entry name" value="PTS_2-RNA"/>
    <property type="match status" value="1"/>
</dbReference>
<comment type="caution">
    <text evidence="5">The sequence shown here is derived from an EMBL/GenBank/DDBJ whole genome shotgun (WGS) entry which is preliminary data.</text>
</comment>
<feature type="region of interest" description="Disordered" evidence="4">
    <location>
        <begin position="1"/>
        <end position="26"/>
    </location>
</feature>
<dbReference type="Gene3D" id="1.10.10.970">
    <property type="entry name" value="RNA 2'-phosphotransferase, Tpt1/KptA family, N-terminal domain"/>
    <property type="match status" value="1"/>
</dbReference>
<dbReference type="InterPro" id="IPR042080">
    <property type="entry name" value="RNA_2'-PTrans_N"/>
</dbReference>
<feature type="compositionally biased region" description="Basic residues" evidence="4">
    <location>
        <begin position="95"/>
        <end position="106"/>
    </location>
</feature>
<feature type="region of interest" description="Disordered" evidence="4">
    <location>
        <begin position="95"/>
        <end position="117"/>
    </location>
</feature>
<dbReference type="InterPro" id="IPR002745">
    <property type="entry name" value="Ptrans_KptA/Tpt1"/>
</dbReference>
<proteinExistence type="predicted"/>
<dbReference type="SUPFAM" id="SSF56399">
    <property type="entry name" value="ADP-ribosylation"/>
    <property type="match status" value="1"/>
</dbReference>
<comment type="function">
    <text evidence="1">Catalyzes the last step of tRNA splicing, the transfer of the splice junction 2'-phosphate from ligated tRNA to NAD to produce ADP-ribose 1''-2'' cyclic phosphate.</text>
</comment>
<dbReference type="EMBL" id="CAJNDS010000530">
    <property type="protein sequence ID" value="CAE7215861.1"/>
    <property type="molecule type" value="Genomic_DNA"/>
</dbReference>
<reference evidence="5" key="1">
    <citation type="submission" date="2021-02" db="EMBL/GenBank/DDBJ databases">
        <authorList>
            <person name="Dougan E. K."/>
            <person name="Rhodes N."/>
            <person name="Thang M."/>
            <person name="Chan C."/>
        </authorList>
    </citation>
    <scope>NUCLEOTIDE SEQUENCE</scope>
</reference>
<name>A0A812JUK4_9DINO</name>
<keyword evidence="6" id="KW-1185">Reference proteome</keyword>
<evidence type="ECO:0000256" key="1">
    <source>
        <dbReference type="ARBA" id="ARBA00003343"/>
    </source>
</evidence>
<evidence type="ECO:0000256" key="2">
    <source>
        <dbReference type="ARBA" id="ARBA00012007"/>
    </source>
</evidence>
<dbReference type="Proteomes" id="UP000604046">
    <property type="component" value="Unassembled WGS sequence"/>
</dbReference>
<sequence>MIVREPDGPPPAKKRRAEAPEAPVDGLSEKDLVKCSKTMSYWLRHATAAVDAGGWMAIHDVAEKCGQSVLTVKTAVARDNKNRFQLSEDELFVRARKGHSTSKGKKCAGPSGNGEVE</sequence>
<evidence type="ECO:0000256" key="4">
    <source>
        <dbReference type="SAM" id="MobiDB-lite"/>
    </source>
</evidence>
<evidence type="ECO:0000313" key="5">
    <source>
        <dbReference type="EMBL" id="CAE7215861.1"/>
    </source>
</evidence>
<dbReference type="AlphaFoldDB" id="A0A812JUK4"/>
<gene>
    <name evidence="5" type="primary">kptA</name>
    <name evidence="5" type="ORF">SNAT2548_LOCUS7584</name>
</gene>
<protein>
    <recommendedName>
        <fullName evidence="2">2'-phosphotransferase</fullName>
        <ecNumber evidence="2">2.7.1.160</ecNumber>
    </recommendedName>
</protein>
<evidence type="ECO:0000313" key="6">
    <source>
        <dbReference type="Proteomes" id="UP000604046"/>
    </source>
</evidence>